<dbReference type="Gene3D" id="1.20.1260.10">
    <property type="match status" value="1"/>
</dbReference>
<dbReference type="OrthoDB" id="528268at2"/>
<gene>
    <name evidence="1" type="ORF">PL9631_940053</name>
</gene>
<evidence type="ECO:0000313" key="1">
    <source>
        <dbReference type="EMBL" id="VXD25243.1"/>
    </source>
</evidence>
<reference evidence="1" key="1">
    <citation type="submission" date="2019-10" db="EMBL/GenBank/DDBJ databases">
        <authorList>
            <consortium name="Genoscope - CEA"/>
            <person name="William W."/>
        </authorList>
    </citation>
    <scope>NUCLEOTIDE SEQUENCE [LARGE SCALE GENOMIC DNA]</scope>
    <source>
        <strain evidence="1">BBR_PRJEB10994</strain>
    </source>
</reference>
<keyword evidence="2" id="KW-1185">Reference proteome</keyword>
<evidence type="ECO:0000313" key="2">
    <source>
        <dbReference type="Proteomes" id="UP000182190"/>
    </source>
</evidence>
<organism evidence="1 2">
    <name type="scientific">Planktothrix paucivesiculata PCC 9631</name>
    <dbReference type="NCBI Taxonomy" id="671071"/>
    <lineage>
        <taxon>Bacteria</taxon>
        <taxon>Bacillati</taxon>
        <taxon>Cyanobacteriota</taxon>
        <taxon>Cyanophyceae</taxon>
        <taxon>Oscillatoriophycideae</taxon>
        <taxon>Oscillatoriales</taxon>
        <taxon>Microcoleaceae</taxon>
        <taxon>Planktothrix</taxon>
    </lineage>
</organism>
<dbReference type="InterPro" id="IPR012347">
    <property type="entry name" value="Ferritin-like"/>
</dbReference>
<name>A0A7Z9E3M8_9CYAN</name>
<protein>
    <recommendedName>
        <fullName evidence="3">Ferritin-like domain-containing protein</fullName>
    </recommendedName>
</protein>
<evidence type="ECO:0008006" key="3">
    <source>
        <dbReference type="Google" id="ProtNLM"/>
    </source>
</evidence>
<dbReference type="Proteomes" id="UP000182190">
    <property type="component" value="Unassembled WGS sequence"/>
</dbReference>
<dbReference type="AlphaFoldDB" id="A0A7Z9E3M8"/>
<dbReference type="SUPFAM" id="SSF47240">
    <property type="entry name" value="Ferritin-like"/>
    <property type="match status" value="1"/>
</dbReference>
<dbReference type="InterPro" id="IPR009078">
    <property type="entry name" value="Ferritin-like_SF"/>
</dbReference>
<sequence length="307" mass="34779">MNQPLSESQIAGLNLPHVTSNHKLRQVLTAALPKQERPKIDLSYQYWNAEFFNLNRVKMFQDASDREQSAILEFVNRSLLEEAYYIENAGVGYMAKMTLLAETVEERMLYGLFAADEANHLSQISYFLPEIELTNHQDPFLNLLAEVVESTDKTVLLFVLQVVLEGWGLSHYRRLAKECCYQNLAEIFSGFLEAEARHQATGSLLFEKILISKSSQELMIELLAKFLMMVRVGPQNVLSAIAQVKGDISRSQKIKILEELDTETHSGTRLKLLRSLMRGKSAEAIIQALEEKGAFVPLPAHQCVNFS</sequence>
<dbReference type="EMBL" id="CZCS02000239">
    <property type="protein sequence ID" value="VXD25243.1"/>
    <property type="molecule type" value="Genomic_DNA"/>
</dbReference>
<dbReference type="RefSeq" id="WP_083622431.1">
    <property type="nucleotide sequence ID" value="NZ_LR735021.1"/>
</dbReference>
<comment type="caution">
    <text evidence="1">The sequence shown here is derived from an EMBL/GenBank/DDBJ whole genome shotgun (WGS) entry which is preliminary data.</text>
</comment>
<accession>A0A7Z9E3M8</accession>
<proteinExistence type="predicted"/>